<comment type="caution">
    <text evidence="1">The sequence shown here is derived from an EMBL/GenBank/DDBJ whole genome shotgun (WGS) entry which is preliminary data.</text>
</comment>
<evidence type="ECO:0000313" key="1">
    <source>
        <dbReference type="EMBL" id="TGN67205.1"/>
    </source>
</evidence>
<sequence length="179" mass="19249">MNDNAATISAGTRTDWFFHPDGSSRQANVPSLVLETTASEISLSAKVSVGFVGTYDAGALFVHTGPDHWAKLAFELSPQGFPTIVSVVTKGTSDDCDGPRYTPCTVWLRLHVRGGIVAFHFSEDGQVWRFNRTFSLPRSPGAAIRLGLSAQAPTGAGCTARFTEVQLRHTPLIDIRDGS</sequence>
<dbReference type="PANTHER" id="PTHR35332:SF2">
    <property type="entry name" value="REGULATION OF ENOLASE PROTEIN 1"/>
    <property type="match status" value="1"/>
</dbReference>
<evidence type="ECO:0000313" key="2">
    <source>
        <dbReference type="Proteomes" id="UP000297972"/>
    </source>
</evidence>
<dbReference type="PANTHER" id="PTHR35332">
    <property type="entry name" value="REGULATION OF ENOLASE PROTEIN 1"/>
    <property type="match status" value="1"/>
</dbReference>
<keyword evidence="2" id="KW-1185">Reference proteome</keyword>
<dbReference type="SUPFAM" id="SSF49899">
    <property type="entry name" value="Concanavalin A-like lectins/glucanases"/>
    <property type="match status" value="1"/>
</dbReference>
<name>A0A4Z1CQ69_9RHOB</name>
<dbReference type="Proteomes" id="UP000297972">
    <property type="component" value="Unassembled WGS sequence"/>
</dbReference>
<dbReference type="OrthoDB" id="9808724at2"/>
<organism evidence="1 2">
    <name type="scientific">Paracoccus liaowanqingii</name>
    <dbReference type="NCBI Taxonomy" id="2560053"/>
    <lineage>
        <taxon>Bacteria</taxon>
        <taxon>Pseudomonadati</taxon>
        <taxon>Pseudomonadota</taxon>
        <taxon>Alphaproteobacteria</taxon>
        <taxon>Rhodobacterales</taxon>
        <taxon>Paracoccaceae</taxon>
        <taxon>Paracoccus</taxon>
    </lineage>
</organism>
<dbReference type="EMBL" id="SRPG01000037">
    <property type="protein sequence ID" value="TGN67205.1"/>
    <property type="molecule type" value="Genomic_DNA"/>
</dbReference>
<protein>
    <submittedName>
        <fullName evidence="1">DUF1349 domain-containing protein</fullName>
    </submittedName>
</protein>
<dbReference type="Pfam" id="PF07081">
    <property type="entry name" value="DUF1349"/>
    <property type="match status" value="1"/>
</dbReference>
<reference evidence="1 2" key="1">
    <citation type="submission" date="2019-03" db="EMBL/GenBank/DDBJ databases">
        <authorList>
            <person name="Li J."/>
        </authorList>
    </citation>
    <scope>NUCLEOTIDE SEQUENCE [LARGE SCALE GENOMIC DNA]</scope>
    <source>
        <strain evidence="1 2">3058</strain>
    </source>
</reference>
<dbReference type="Gene3D" id="2.60.120.200">
    <property type="match status" value="1"/>
</dbReference>
<proteinExistence type="predicted"/>
<dbReference type="AlphaFoldDB" id="A0A4Z1CQ69"/>
<dbReference type="InterPro" id="IPR009784">
    <property type="entry name" value="DUF1349"/>
</dbReference>
<dbReference type="InterPro" id="IPR013320">
    <property type="entry name" value="ConA-like_dom_sf"/>
</dbReference>
<gene>
    <name evidence="1" type="ORF">E4L95_05805</name>
</gene>
<accession>A0A4Z1CQ69</accession>